<dbReference type="Proteomes" id="UP000594961">
    <property type="component" value="Chromosome"/>
</dbReference>
<evidence type="ECO:0000313" key="2">
    <source>
        <dbReference type="EMBL" id="QOR46723.1"/>
    </source>
</evidence>
<protein>
    <recommendedName>
        <fullName evidence="4">DNA primase</fullName>
    </recommendedName>
</protein>
<organism evidence="2 3">
    <name type="scientific">Trueperella pecoris</name>
    <dbReference type="NCBI Taxonomy" id="2733571"/>
    <lineage>
        <taxon>Bacteria</taxon>
        <taxon>Bacillati</taxon>
        <taxon>Actinomycetota</taxon>
        <taxon>Actinomycetes</taxon>
        <taxon>Actinomycetales</taxon>
        <taxon>Actinomycetaceae</taxon>
        <taxon>Trueperella</taxon>
    </lineage>
</organism>
<proteinExistence type="predicted"/>
<dbReference type="RefSeq" id="WP_197551837.1">
    <property type="nucleotide sequence ID" value="NZ_CP063212.1"/>
</dbReference>
<evidence type="ECO:0008006" key="4">
    <source>
        <dbReference type="Google" id="ProtNLM"/>
    </source>
</evidence>
<name>A0A7M1QXY1_9ACTO</name>
<dbReference type="AlphaFoldDB" id="A0A7M1QXY1"/>
<evidence type="ECO:0000313" key="3">
    <source>
        <dbReference type="Proteomes" id="UP000594961"/>
    </source>
</evidence>
<feature type="region of interest" description="Disordered" evidence="1">
    <location>
        <begin position="59"/>
        <end position="138"/>
    </location>
</feature>
<sequence>MANETQAACDRLIFALQEFNATAMAARDPQDPSILAAADALADAFTLYDDALYTQYGVETPLDTYDEYEEDYFDDELDDEDLEDDDLEDDEDLEDDDLEDDEDLEDDDLEDDEDLEDDNDFDFDDLDDEDLDEFDLDD</sequence>
<accession>A0A7M1QXY1</accession>
<dbReference type="EMBL" id="CP063212">
    <property type="protein sequence ID" value="QOR46723.1"/>
    <property type="molecule type" value="Genomic_DNA"/>
</dbReference>
<reference evidence="2 3" key="1">
    <citation type="submission" date="2020-10" db="EMBL/GenBank/DDBJ databases">
        <title>Trueperella pecoris sp. nov. isolated from bovine and porcine specimens.</title>
        <authorList>
            <person name="Schoenecker L."/>
            <person name="Schnydrig P."/>
            <person name="Brodard I."/>
            <person name="Thomann A."/>
            <person name="Hemphill A."/>
            <person name="Rodriguez-Campos S."/>
            <person name="Perreten V."/>
            <person name="Jores J."/>
            <person name="Kittl S."/>
        </authorList>
    </citation>
    <scope>NUCLEOTIDE SEQUENCE [LARGE SCALE GENOMIC DNA]</scope>
    <source>
        <strain evidence="2 3">19OD0592</strain>
    </source>
</reference>
<gene>
    <name evidence="2" type="ORF">INS90_05290</name>
</gene>
<feature type="compositionally biased region" description="Acidic residues" evidence="1">
    <location>
        <begin position="64"/>
        <end position="138"/>
    </location>
</feature>
<evidence type="ECO:0000256" key="1">
    <source>
        <dbReference type="SAM" id="MobiDB-lite"/>
    </source>
</evidence>